<proteinExistence type="predicted"/>
<gene>
    <name evidence="2" type="ORF">LMG28138_00669</name>
</gene>
<keyword evidence="1" id="KW-0472">Membrane</keyword>
<evidence type="ECO:0000313" key="2">
    <source>
        <dbReference type="EMBL" id="CAB3778870.1"/>
    </source>
</evidence>
<feature type="transmembrane region" description="Helical" evidence="1">
    <location>
        <begin position="25"/>
        <end position="47"/>
    </location>
</feature>
<dbReference type="Proteomes" id="UP000494115">
    <property type="component" value="Unassembled WGS sequence"/>
</dbReference>
<sequence>MNTLKTAASRFTRLAPKGQMRWLKLAVYGLVFLLPFGMAILALLVYFDRRHRAAAVLAPAPAALPAPCAVKGTPIVVKSAQIVPSTSLSTYCSNPH</sequence>
<dbReference type="RefSeq" id="WP_175103211.1">
    <property type="nucleotide sequence ID" value="NZ_CADIKM010000002.1"/>
</dbReference>
<dbReference type="EMBL" id="CADIKM010000002">
    <property type="protein sequence ID" value="CAB3778870.1"/>
    <property type="molecule type" value="Genomic_DNA"/>
</dbReference>
<keyword evidence="3" id="KW-1185">Reference proteome</keyword>
<evidence type="ECO:0000313" key="3">
    <source>
        <dbReference type="Proteomes" id="UP000494115"/>
    </source>
</evidence>
<name>A0A6S7AV72_9BURK</name>
<dbReference type="AlphaFoldDB" id="A0A6S7AV72"/>
<keyword evidence="1" id="KW-1133">Transmembrane helix</keyword>
<evidence type="ECO:0000256" key="1">
    <source>
        <dbReference type="SAM" id="Phobius"/>
    </source>
</evidence>
<accession>A0A6S7AV72</accession>
<reference evidence="2 3" key="1">
    <citation type="submission" date="2020-04" db="EMBL/GenBank/DDBJ databases">
        <authorList>
            <person name="De Canck E."/>
        </authorList>
    </citation>
    <scope>NUCLEOTIDE SEQUENCE [LARGE SCALE GENOMIC DNA]</scope>
    <source>
        <strain evidence="2 3">LMG 28138</strain>
    </source>
</reference>
<protein>
    <submittedName>
        <fullName evidence="2">Uncharacterized protein</fullName>
    </submittedName>
</protein>
<keyword evidence="1" id="KW-0812">Transmembrane</keyword>
<organism evidence="2 3">
    <name type="scientific">Pararobbsia alpina</name>
    <dbReference type="NCBI Taxonomy" id="621374"/>
    <lineage>
        <taxon>Bacteria</taxon>
        <taxon>Pseudomonadati</taxon>
        <taxon>Pseudomonadota</taxon>
        <taxon>Betaproteobacteria</taxon>
        <taxon>Burkholderiales</taxon>
        <taxon>Burkholderiaceae</taxon>
        <taxon>Pararobbsia</taxon>
    </lineage>
</organism>